<dbReference type="Pfam" id="PF05962">
    <property type="entry name" value="HutD"/>
    <property type="match status" value="1"/>
</dbReference>
<keyword evidence="2" id="KW-1185">Reference proteome</keyword>
<dbReference type="InterPro" id="IPR011051">
    <property type="entry name" value="RmlC_Cupin_sf"/>
</dbReference>
<name>A0ABS5H206_9BURK</name>
<dbReference type="Proteomes" id="UP000682982">
    <property type="component" value="Unassembled WGS sequence"/>
</dbReference>
<dbReference type="Gene3D" id="2.60.120.10">
    <property type="entry name" value="Jelly Rolls"/>
    <property type="match status" value="1"/>
</dbReference>
<dbReference type="SUPFAM" id="SSF51182">
    <property type="entry name" value="RmlC-like cupins"/>
    <property type="match status" value="1"/>
</dbReference>
<comment type="caution">
    <text evidence="1">The sequence shown here is derived from an EMBL/GenBank/DDBJ whole genome shotgun (WGS) entry which is preliminary data.</text>
</comment>
<protein>
    <submittedName>
        <fullName evidence="1">HutD family protein</fullName>
    </submittedName>
</protein>
<dbReference type="PANTHER" id="PTHR37943">
    <property type="entry name" value="PROTEIN VES"/>
    <property type="match status" value="1"/>
</dbReference>
<dbReference type="InterPro" id="IPR010282">
    <property type="entry name" value="Uncharacterised_HutD/Ves"/>
</dbReference>
<reference evidence="1 2" key="1">
    <citation type="submission" date="2021-04" db="EMBL/GenBank/DDBJ databases">
        <title>novel species isolated from subtropical streams in China.</title>
        <authorList>
            <person name="Lu H."/>
        </authorList>
    </citation>
    <scope>NUCLEOTIDE SEQUENCE [LARGE SCALE GENOMIC DNA]</scope>
    <source>
        <strain evidence="1 2">FT147W</strain>
    </source>
</reference>
<dbReference type="InterPro" id="IPR014710">
    <property type="entry name" value="RmlC-like_jellyroll"/>
</dbReference>
<dbReference type="PANTHER" id="PTHR37943:SF1">
    <property type="entry name" value="PROTEIN VES"/>
    <property type="match status" value="1"/>
</dbReference>
<proteinExistence type="predicted"/>
<sequence>MLMPRMLMQRWSVSDYQTMPWKNGGGSTTELAIFPAGANLDNFIWRLSTAQVATDGPFSHFHGIDRTLAVLSDAGLILHTKAEPGTTPPGVVHLTQDSPPYRFPGELALDAELSDGCVLDLNIMTRRDVCTHTMRKLLSGHHHIDALGARQILLYCVAGNARMTSGETFSSGELMLLSEARPASGIALELIADQGAILYLIALQFFDKGAD</sequence>
<organism evidence="1 2">
    <name type="scientific">Undibacterium rivi</name>
    <dbReference type="NCBI Taxonomy" id="2828729"/>
    <lineage>
        <taxon>Bacteria</taxon>
        <taxon>Pseudomonadati</taxon>
        <taxon>Pseudomonadota</taxon>
        <taxon>Betaproteobacteria</taxon>
        <taxon>Burkholderiales</taxon>
        <taxon>Oxalobacteraceae</taxon>
        <taxon>Undibacterium</taxon>
    </lineage>
</organism>
<accession>A0ABS5H206</accession>
<dbReference type="EMBL" id="JAGSPK010000003">
    <property type="protein sequence ID" value="MBR7792736.1"/>
    <property type="molecule type" value="Genomic_DNA"/>
</dbReference>
<evidence type="ECO:0000313" key="2">
    <source>
        <dbReference type="Proteomes" id="UP000682982"/>
    </source>
</evidence>
<dbReference type="RefSeq" id="WP_212678781.1">
    <property type="nucleotide sequence ID" value="NZ_JAGSPK010000003.1"/>
</dbReference>
<gene>
    <name evidence="1" type="ORF">KDM87_09035</name>
</gene>
<dbReference type="CDD" id="cd20293">
    <property type="entry name" value="cupin_HutD_N"/>
    <property type="match status" value="1"/>
</dbReference>
<evidence type="ECO:0000313" key="1">
    <source>
        <dbReference type="EMBL" id="MBR7792736.1"/>
    </source>
</evidence>